<dbReference type="CDD" id="cd01991">
    <property type="entry name" value="Asn_synthase_B_C"/>
    <property type="match status" value="1"/>
</dbReference>
<evidence type="ECO:0000259" key="12">
    <source>
        <dbReference type="PROSITE" id="PS51278"/>
    </source>
</evidence>
<evidence type="ECO:0000256" key="1">
    <source>
        <dbReference type="ARBA" id="ARBA00005187"/>
    </source>
</evidence>
<evidence type="ECO:0000256" key="3">
    <source>
        <dbReference type="ARBA" id="ARBA00012737"/>
    </source>
</evidence>
<sequence length="633" mass="73962">MCGFIGCIHDHPRTIDGKWKETFHEMNDIIIHRGPDDEGYFFDEYVNFGFRRLSIIDLEAGHQPLSYENERYWIIFNGEIYNYVELREELLAKGYKFATHSDTEVIIALYSAEKEKAVEKLRGMFAFVIWDKQEREIFAARDPFGIKPFFYMEQEGRTFFASEKKSILLALENDLLDYDSLQHYLTFQYVPEPMTMSVGIQKLEPGHYMKKKIGEKLTIHRYWKAQFQPVIKSEDELVKEIRNVLFDSVQVHMRSDVPVGSFLSGGIDSSFIAAIAKQFNPRIKTFSVGFAREGFSEIDVAKETAEKLDVENISYVISPEEYMEELPKIMWHMDDPLADPAAVPLYFVAREARKHVKVVLSGEGADELFGGYNIYREPQSLELFERMPSAAKSALRVIAGLLPERIKGKSFIERGTTPMEERYIGNAKMYSEEEKQELLKGYKRGLEYTNITAPFYRETTHYPPVNRMQYIDIHTWLRGDILLKADKMTMAHSLELRVPFLDKAVFEVAAKIPPEMKTANHTTKYILRKAAEGIVPDHVLNRKKLGFPVPIRHWLKNEMYDWAKNMIKESATDHLFNKDLLYRLLDEHCSDKTDHSRKIWTVLVFMIWHQVYVEKKYDFTNIYKKRQTAAINQ</sequence>
<dbReference type="GO" id="GO:0006529">
    <property type="term" value="P:asparagine biosynthetic process"/>
    <property type="evidence" value="ECO:0007669"/>
    <property type="project" value="UniProtKB-KW"/>
</dbReference>
<name>A0A327Y7P5_9BACL</name>
<dbReference type="InterPro" id="IPR001962">
    <property type="entry name" value="Asn_synthase"/>
</dbReference>
<feature type="site" description="Important for beta-aspartyl-AMP intermediate formation" evidence="11">
    <location>
        <position position="363"/>
    </location>
</feature>
<feature type="binding site" evidence="10">
    <location>
        <position position="288"/>
    </location>
    <ligand>
        <name>ATP</name>
        <dbReference type="ChEBI" id="CHEBI:30616"/>
    </ligand>
</feature>
<comment type="catalytic activity">
    <reaction evidence="8">
        <text>L-aspartate + L-glutamine + ATP + H2O = L-asparagine + L-glutamate + AMP + diphosphate + H(+)</text>
        <dbReference type="Rhea" id="RHEA:12228"/>
        <dbReference type="ChEBI" id="CHEBI:15377"/>
        <dbReference type="ChEBI" id="CHEBI:15378"/>
        <dbReference type="ChEBI" id="CHEBI:29985"/>
        <dbReference type="ChEBI" id="CHEBI:29991"/>
        <dbReference type="ChEBI" id="CHEBI:30616"/>
        <dbReference type="ChEBI" id="CHEBI:33019"/>
        <dbReference type="ChEBI" id="CHEBI:58048"/>
        <dbReference type="ChEBI" id="CHEBI:58359"/>
        <dbReference type="ChEBI" id="CHEBI:456215"/>
        <dbReference type="EC" id="6.3.5.4"/>
    </reaction>
</comment>
<evidence type="ECO:0000256" key="5">
    <source>
        <dbReference type="ARBA" id="ARBA00022840"/>
    </source>
</evidence>
<evidence type="ECO:0000256" key="6">
    <source>
        <dbReference type="ARBA" id="ARBA00022888"/>
    </source>
</evidence>
<evidence type="ECO:0000313" key="14">
    <source>
        <dbReference type="Proteomes" id="UP000248555"/>
    </source>
</evidence>
<dbReference type="GO" id="GO:0004066">
    <property type="term" value="F:asparagine synthase (glutamine-hydrolyzing) activity"/>
    <property type="evidence" value="ECO:0007669"/>
    <property type="project" value="UniProtKB-EC"/>
</dbReference>
<evidence type="ECO:0000256" key="2">
    <source>
        <dbReference type="ARBA" id="ARBA00005752"/>
    </source>
</evidence>
<dbReference type="NCBIfam" id="TIGR01536">
    <property type="entry name" value="asn_synth_AEB"/>
    <property type="match status" value="1"/>
</dbReference>
<feature type="domain" description="Glutamine amidotransferase type-2" evidence="12">
    <location>
        <begin position="2"/>
        <end position="214"/>
    </location>
</feature>
<dbReference type="Pfam" id="PF13537">
    <property type="entry name" value="GATase_7"/>
    <property type="match status" value="1"/>
</dbReference>
<comment type="caution">
    <text evidence="13">The sequence shown here is derived from an EMBL/GenBank/DDBJ whole genome shotgun (WGS) entry which is preliminary data.</text>
</comment>
<dbReference type="EMBL" id="QLMH01000013">
    <property type="protein sequence ID" value="RAK17158.1"/>
    <property type="molecule type" value="Genomic_DNA"/>
</dbReference>
<keyword evidence="9" id="KW-0028">Amino-acid biosynthesis</keyword>
<protein>
    <recommendedName>
        <fullName evidence="3">asparagine synthase (glutamine-hydrolyzing)</fullName>
        <ecNumber evidence="3">6.3.5.4</ecNumber>
    </recommendedName>
</protein>
<dbReference type="Proteomes" id="UP000248555">
    <property type="component" value="Unassembled WGS sequence"/>
</dbReference>
<keyword evidence="5 10" id="KW-0067">ATP-binding</keyword>
<dbReference type="InterPro" id="IPR029055">
    <property type="entry name" value="Ntn_hydrolases_N"/>
</dbReference>
<keyword evidence="14" id="KW-1185">Reference proteome</keyword>
<dbReference type="OrthoDB" id="9763290at2"/>
<dbReference type="InterPro" id="IPR017932">
    <property type="entry name" value="GATase_2_dom"/>
</dbReference>
<comment type="similarity">
    <text evidence="2">Belongs to the asparagine synthetase family.</text>
</comment>
<dbReference type="InterPro" id="IPR014729">
    <property type="entry name" value="Rossmann-like_a/b/a_fold"/>
</dbReference>
<organism evidence="13 14">
    <name type="scientific">Paranoxybacillus vitaminiphilus</name>
    <dbReference type="NCBI Taxonomy" id="581036"/>
    <lineage>
        <taxon>Bacteria</taxon>
        <taxon>Bacillati</taxon>
        <taxon>Bacillota</taxon>
        <taxon>Bacilli</taxon>
        <taxon>Bacillales</taxon>
        <taxon>Anoxybacillaceae</taxon>
        <taxon>Paranoxybacillus</taxon>
    </lineage>
</organism>
<comment type="pathway">
    <text evidence="1">Amino-acid biosynthesis; L-asparagine biosynthesis; L-asparagine from L-aspartate (L-Gln route): step 1/1.</text>
</comment>
<evidence type="ECO:0000313" key="13">
    <source>
        <dbReference type="EMBL" id="RAK17158.1"/>
    </source>
</evidence>
<dbReference type="PANTHER" id="PTHR43284">
    <property type="entry name" value="ASPARAGINE SYNTHETASE (GLUTAMINE-HYDROLYZING)"/>
    <property type="match status" value="1"/>
</dbReference>
<reference evidence="13 14" key="1">
    <citation type="submission" date="2018-06" db="EMBL/GenBank/DDBJ databases">
        <title>Genomic Encyclopedia of Type Strains, Phase III (KMG-III): the genomes of soil and plant-associated and newly described type strains.</title>
        <authorList>
            <person name="Whitman W."/>
        </authorList>
    </citation>
    <scope>NUCLEOTIDE SEQUENCE [LARGE SCALE GENOMIC DNA]</scope>
    <source>
        <strain evidence="13 14">CGMCC 1.8979</strain>
    </source>
</reference>
<dbReference type="PANTHER" id="PTHR43284:SF1">
    <property type="entry name" value="ASPARAGINE SYNTHETASE"/>
    <property type="match status" value="1"/>
</dbReference>
<feature type="binding site" evidence="10">
    <location>
        <position position="102"/>
    </location>
    <ligand>
        <name>L-glutamine</name>
        <dbReference type="ChEBI" id="CHEBI:58359"/>
    </ligand>
</feature>
<dbReference type="InterPro" id="IPR051786">
    <property type="entry name" value="ASN_synthetase/amidase"/>
</dbReference>
<proteinExistence type="inferred from homology"/>
<keyword evidence="7 9" id="KW-0315">Glutamine amidotransferase</keyword>
<dbReference type="Gene3D" id="3.40.50.620">
    <property type="entry name" value="HUPs"/>
    <property type="match status" value="1"/>
</dbReference>
<dbReference type="GO" id="GO:0005524">
    <property type="term" value="F:ATP binding"/>
    <property type="evidence" value="ECO:0007669"/>
    <property type="project" value="UniProtKB-KW"/>
</dbReference>
<dbReference type="AlphaFoldDB" id="A0A327Y7P5"/>
<evidence type="ECO:0000256" key="11">
    <source>
        <dbReference type="PIRSR" id="PIRSR001589-3"/>
    </source>
</evidence>
<gene>
    <name evidence="13" type="ORF">B0I26_11322</name>
</gene>
<dbReference type="SUPFAM" id="SSF52402">
    <property type="entry name" value="Adenine nucleotide alpha hydrolases-like"/>
    <property type="match status" value="1"/>
</dbReference>
<keyword evidence="6 9" id="KW-0061">Asparagine biosynthesis</keyword>
<feature type="binding site" evidence="10">
    <location>
        <begin position="361"/>
        <end position="362"/>
    </location>
    <ligand>
        <name>ATP</name>
        <dbReference type="ChEBI" id="CHEBI:30616"/>
    </ligand>
</feature>
<dbReference type="EC" id="6.3.5.4" evidence="3"/>
<keyword evidence="4 10" id="KW-0547">Nucleotide-binding</keyword>
<evidence type="ECO:0000256" key="9">
    <source>
        <dbReference type="PIRSR" id="PIRSR001589-1"/>
    </source>
</evidence>
<evidence type="ECO:0000256" key="7">
    <source>
        <dbReference type="ARBA" id="ARBA00022962"/>
    </source>
</evidence>
<dbReference type="Pfam" id="PF00733">
    <property type="entry name" value="Asn_synthase"/>
    <property type="match status" value="1"/>
</dbReference>
<evidence type="ECO:0000256" key="4">
    <source>
        <dbReference type="ARBA" id="ARBA00022741"/>
    </source>
</evidence>
<feature type="active site" description="For GATase activity" evidence="9">
    <location>
        <position position="2"/>
    </location>
</feature>
<dbReference type="GO" id="GO:0005829">
    <property type="term" value="C:cytosol"/>
    <property type="evidence" value="ECO:0007669"/>
    <property type="project" value="TreeGrafter"/>
</dbReference>
<dbReference type="SUPFAM" id="SSF56235">
    <property type="entry name" value="N-terminal nucleophile aminohydrolases (Ntn hydrolases)"/>
    <property type="match status" value="1"/>
</dbReference>
<dbReference type="CDD" id="cd00712">
    <property type="entry name" value="AsnB"/>
    <property type="match status" value="1"/>
</dbReference>
<dbReference type="PROSITE" id="PS51278">
    <property type="entry name" value="GATASE_TYPE_2"/>
    <property type="match status" value="1"/>
</dbReference>
<dbReference type="Gene3D" id="3.60.20.10">
    <property type="entry name" value="Glutamine Phosphoribosylpyrophosphate, subunit 1, domain 1"/>
    <property type="match status" value="1"/>
</dbReference>
<dbReference type="RefSeq" id="WP_111645929.1">
    <property type="nucleotide sequence ID" value="NZ_QLMH01000013.1"/>
</dbReference>
<accession>A0A327Y7P5</accession>
<evidence type="ECO:0000256" key="10">
    <source>
        <dbReference type="PIRSR" id="PIRSR001589-2"/>
    </source>
</evidence>
<dbReference type="InterPro" id="IPR033738">
    <property type="entry name" value="AsnB_N"/>
</dbReference>
<dbReference type="InterPro" id="IPR006426">
    <property type="entry name" value="Asn_synth_AEB"/>
</dbReference>
<dbReference type="PIRSF" id="PIRSF001589">
    <property type="entry name" value="Asn_synthetase_glu-h"/>
    <property type="match status" value="1"/>
</dbReference>
<evidence type="ECO:0000256" key="8">
    <source>
        <dbReference type="ARBA" id="ARBA00048741"/>
    </source>
</evidence>